<accession>A0ABU9TPJ1</accession>
<evidence type="ECO:0000256" key="2">
    <source>
        <dbReference type="ARBA" id="ARBA00022491"/>
    </source>
</evidence>
<dbReference type="InterPro" id="IPR000182">
    <property type="entry name" value="GNAT_dom"/>
</dbReference>
<dbReference type="Proteomes" id="UP001449225">
    <property type="component" value="Unassembled WGS sequence"/>
</dbReference>
<evidence type="ECO:0000256" key="6">
    <source>
        <dbReference type="ARBA" id="ARBA00049880"/>
    </source>
</evidence>
<keyword evidence="5 8" id="KW-0012">Acyltransferase</keyword>
<protein>
    <submittedName>
        <fullName evidence="8">GNAT family N-acetyltransferase</fullName>
        <ecNumber evidence="8">2.3.1.-</ecNumber>
    </submittedName>
</protein>
<dbReference type="RefSeq" id="WP_342853556.1">
    <property type="nucleotide sequence ID" value="NZ_JBBMRA010000001.1"/>
</dbReference>
<dbReference type="Gene3D" id="3.40.630.30">
    <property type="match status" value="1"/>
</dbReference>
<dbReference type="EMBL" id="JBBMRA010000001">
    <property type="protein sequence ID" value="MEM5535167.1"/>
    <property type="molecule type" value="Genomic_DNA"/>
</dbReference>
<evidence type="ECO:0000256" key="5">
    <source>
        <dbReference type="ARBA" id="ARBA00023315"/>
    </source>
</evidence>
<dbReference type="GO" id="GO:0016746">
    <property type="term" value="F:acyltransferase activity"/>
    <property type="evidence" value="ECO:0007669"/>
    <property type="project" value="UniProtKB-KW"/>
</dbReference>
<dbReference type="InterPro" id="IPR016181">
    <property type="entry name" value="Acyl_CoA_acyltransferase"/>
</dbReference>
<dbReference type="PANTHER" id="PTHR36449:SF1">
    <property type="entry name" value="ACETYLTRANSFERASE"/>
    <property type="match status" value="1"/>
</dbReference>
<name>A0ABU9TPJ1_9GAMM</name>
<gene>
    <name evidence="8" type="ORF">WNY58_02065</name>
</gene>
<keyword evidence="2" id="KW-0678">Repressor</keyword>
<evidence type="ECO:0000259" key="7">
    <source>
        <dbReference type="Pfam" id="PF00583"/>
    </source>
</evidence>
<evidence type="ECO:0000256" key="1">
    <source>
        <dbReference type="ARBA" id="ARBA00009342"/>
    </source>
</evidence>
<evidence type="ECO:0000313" key="9">
    <source>
        <dbReference type="Proteomes" id="UP001449225"/>
    </source>
</evidence>
<evidence type="ECO:0000256" key="3">
    <source>
        <dbReference type="ARBA" id="ARBA00022649"/>
    </source>
</evidence>
<evidence type="ECO:0000256" key="4">
    <source>
        <dbReference type="ARBA" id="ARBA00022679"/>
    </source>
</evidence>
<dbReference type="EC" id="2.3.1.-" evidence="8"/>
<organism evidence="8 9">
    <name type="scientific">Neptuniibacter pectenicola</name>
    <dbReference type="NCBI Taxonomy" id="1806669"/>
    <lineage>
        <taxon>Bacteria</taxon>
        <taxon>Pseudomonadati</taxon>
        <taxon>Pseudomonadota</taxon>
        <taxon>Gammaproteobacteria</taxon>
        <taxon>Oceanospirillales</taxon>
        <taxon>Oceanospirillaceae</taxon>
        <taxon>Neptuniibacter</taxon>
    </lineage>
</organism>
<comment type="caution">
    <text evidence="8">The sequence shown here is derived from an EMBL/GenBank/DDBJ whole genome shotgun (WGS) entry which is preliminary data.</text>
</comment>
<evidence type="ECO:0000313" key="8">
    <source>
        <dbReference type="EMBL" id="MEM5535167.1"/>
    </source>
</evidence>
<keyword evidence="3" id="KW-1277">Toxin-antitoxin system</keyword>
<comment type="catalytic activity">
    <reaction evidence="6">
        <text>glycyl-tRNA(Gly) + acetyl-CoA = N-acetylglycyl-tRNA(Gly) + CoA + H(+)</text>
        <dbReference type="Rhea" id="RHEA:81867"/>
        <dbReference type="Rhea" id="RHEA-COMP:9683"/>
        <dbReference type="Rhea" id="RHEA-COMP:19766"/>
        <dbReference type="ChEBI" id="CHEBI:15378"/>
        <dbReference type="ChEBI" id="CHEBI:57287"/>
        <dbReference type="ChEBI" id="CHEBI:57288"/>
        <dbReference type="ChEBI" id="CHEBI:78522"/>
        <dbReference type="ChEBI" id="CHEBI:232036"/>
    </reaction>
</comment>
<feature type="domain" description="N-acetyltransferase" evidence="7">
    <location>
        <begin position="96"/>
        <end position="152"/>
    </location>
</feature>
<reference evidence="8 9" key="1">
    <citation type="submission" date="2024-03" db="EMBL/GenBank/DDBJ databases">
        <title>Community enrichment and isolation of bacterial strains for fucoidan degradation.</title>
        <authorList>
            <person name="Sichert A."/>
        </authorList>
    </citation>
    <scope>NUCLEOTIDE SEQUENCE [LARGE SCALE GENOMIC DNA]</scope>
    <source>
        <strain evidence="8 9">AS76</strain>
    </source>
</reference>
<dbReference type="Pfam" id="PF00583">
    <property type="entry name" value="Acetyltransf_1"/>
    <property type="match status" value="1"/>
</dbReference>
<keyword evidence="9" id="KW-1185">Reference proteome</keyword>
<sequence>MRWGKAFVELSKSEHDRNLFDCGEEALNNFIKTQAVKHMQANISRTMVLPSMLPLLNQKYAICAFYTVAPSSISRETLPAQIAKKLPRYPIPVFLLAQLAVHKTFQGEGLGKTSLIRALKYLWDVNQHMRAYAVVVDCLTDSAQAFYAMFGFKRLCEHNGHMRMYLPMKTVAQLFNQP</sequence>
<dbReference type="PANTHER" id="PTHR36449">
    <property type="entry name" value="ACETYLTRANSFERASE-RELATED"/>
    <property type="match status" value="1"/>
</dbReference>
<dbReference type="SUPFAM" id="SSF55729">
    <property type="entry name" value="Acyl-CoA N-acyltransferases (Nat)"/>
    <property type="match status" value="1"/>
</dbReference>
<comment type="similarity">
    <text evidence="1">Belongs to the acetyltransferase family. GNAT subfamily.</text>
</comment>
<keyword evidence="4 8" id="KW-0808">Transferase</keyword>
<proteinExistence type="inferred from homology"/>